<gene>
    <name evidence="3" type="ORF">C7419_107155</name>
</gene>
<dbReference type="EMBL" id="QGGT01000007">
    <property type="protein sequence ID" value="PWK32364.1"/>
    <property type="molecule type" value="Genomic_DNA"/>
</dbReference>
<evidence type="ECO:0000256" key="1">
    <source>
        <dbReference type="SAM" id="Phobius"/>
    </source>
</evidence>
<name>A0A316ELH1_9BURK</name>
<feature type="transmembrane region" description="Helical" evidence="1">
    <location>
        <begin position="334"/>
        <end position="352"/>
    </location>
</feature>
<evidence type="ECO:0000313" key="3">
    <source>
        <dbReference type="EMBL" id="PWK32364.1"/>
    </source>
</evidence>
<evidence type="ECO:0000259" key="2">
    <source>
        <dbReference type="Pfam" id="PF14351"/>
    </source>
</evidence>
<feature type="transmembrane region" description="Helical" evidence="1">
    <location>
        <begin position="162"/>
        <end position="184"/>
    </location>
</feature>
<dbReference type="Proteomes" id="UP000245754">
    <property type="component" value="Unassembled WGS sequence"/>
</dbReference>
<evidence type="ECO:0000313" key="4">
    <source>
        <dbReference type="Proteomes" id="UP000245754"/>
    </source>
</evidence>
<dbReference type="RefSeq" id="WP_109585194.1">
    <property type="nucleotide sequence ID" value="NZ_QGGT01000007.1"/>
</dbReference>
<keyword evidence="1" id="KW-1133">Transmembrane helix</keyword>
<dbReference type="AlphaFoldDB" id="A0A316ELH1"/>
<feature type="transmembrane region" description="Helical" evidence="1">
    <location>
        <begin position="139"/>
        <end position="155"/>
    </location>
</feature>
<keyword evidence="1" id="KW-0812">Transmembrane</keyword>
<sequence>MSADRSDRGNRSDRSDRIARTLWTDLTARGAVQGEYVPTIRTPWPIRLLMGAAGWLAAIFCQLFIYGFVFAFTRSNGAAMFVVGVVMVALAAVFYRASRAKTSIAASQFALALSLSGQGMMLAGLSLVMGSGIAIRDSAFWLIVAAIEAALFIAVPNRLHRFLSALATWTALTVSLSLLGGHLIGQRLMMLPVTVGVPSAVAMAVVTLFVRKEAAIAATTAAISRHGVWTPAIDATLIFALGAALFVTGAANPAALLFGTGSPWPVPGAWACGALLGLTLIAFAATECHRLSVNGRTQAGVLIVALAFSILMLLAPAVTAGLLGLALALRRGSLPWLGLSIATILLGFIWYYSTLQWTLLAKSITLAAAGVLLLAARAALARSRANAQPSGSIAS</sequence>
<proteinExistence type="predicted"/>
<feature type="transmembrane region" description="Helical" evidence="1">
    <location>
        <begin position="359"/>
        <end position="380"/>
    </location>
</feature>
<comment type="caution">
    <text evidence="3">The sequence shown here is derived from an EMBL/GenBank/DDBJ whole genome shotgun (WGS) entry which is preliminary data.</text>
</comment>
<keyword evidence="4" id="KW-1185">Reference proteome</keyword>
<feature type="transmembrane region" description="Helical" evidence="1">
    <location>
        <begin position="109"/>
        <end position="133"/>
    </location>
</feature>
<feature type="transmembrane region" description="Helical" evidence="1">
    <location>
        <begin position="300"/>
        <end position="328"/>
    </location>
</feature>
<protein>
    <submittedName>
        <fullName evidence="3">Uncharacterized protein DUF4401</fullName>
    </submittedName>
</protein>
<accession>A0A316ELH1</accession>
<feature type="transmembrane region" description="Helical" evidence="1">
    <location>
        <begin position="231"/>
        <end position="256"/>
    </location>
</feature>
<reference evidence="3 4" key="1">
    <citation type="submission" date="2018-05" db="EMBL/GenBank/DDBJ databases">
        <title>Genomic Encyclopedia of Type Strains, Phase IV (KMG-V): Genome sequencing to study the core and pangenomes of soil and plant-associated prokaryotes.</title>
        <authorList>
            <person name="Whitman W."/>
        </authorList>
    </citation>
    <scope>NUCLEOTIDE SEQUENCE [LARGE SCALE GENOMIC DNA]</scope>
    <source>
        <strain evidence="3 4">SLV-132</strain>
    </source>
</reference>
<feature type="transmembrane region" description="Helical" evidence="1">
    <location>
        <begin position="48"/>
        <end position="72"/>
    </location>
</feature>
<organism evidence="3 4">
    <name type="scientific">Cupriavidus plantarum</name>
    <dbReference type="NCBI Taxonomy" id="942865"/>
    <lineage>
        <taxon>Bacteria</taxon>
        <taxon>Pseudomonadati</taxon>
        <taxon>Pseudomonadota</taxon>
        <taxon>Betaproteobacteria</taxon>
        <taxon>Burkholderiales</taxon>
        <taxon>Burkholderiaceae</taxon>
        <taxon>Cupriavidus</taxon>
    </lineage>
</organism>
<feature type="transmembrane region" description="Helical" evidence="1">
    <location>
        <begin position="78"/>
        <end position="97"/>
    </location>
</feature>
<keyword evidence="1" id="KW-0472">Membrane</keyword>
<feature type="transmembrane region" description="Helical" evidence="1">
    <location>
        <begin position="190"/>
        <end position="210"/>
    </location>
</feature>
<feature type="domain" description="DUF4401" evidence="2">
    <location>
        <begin position="43"/>
        <end position="382"/>
    </location>
</feature>
<feature type="transmembrane region" description="Helical" evidence="1">
    <location>
        <begin position="268"/>
        <end position="288"/>
    </location>
</feature>
<dbReference type="InterPro" id="IPR025513">
    <property type="entry name" value="DUF4401"/>
</dbReference>
<dbReference type="Pfam" id="PF14351">
    <property type="entry name" value="DUF4401"/>
    <property type="match status" value="1"/>
</dbReference>